<dbReference type="EMBL" id="ADNU01000004">
    <property type="protein sequence ID" value="EFG48692.1"/>
    <property type="molecule type" value="Genomic_DNA"/>
</dbReference>
<sequence>MQEIRTAMRASAPLDSSTRAVLADWVELQVLLSEGPVAEQQLIRSQAAQSEPDHGDVLTEIDLEPADEEILETSADELSQRVHEELAYRESVLGPLYPFELTVEYGKWALRRRETSDSSEQAAHRAYVCCLLISAMHSELLPIASKHTLFTRSAKIMQIESYLTAAEILGGSAYWFGYPRPDHSNMLTAVQKLVEAMGLGVAPNERPPGLSPNANDGTVDIVAWRPFRDGQPAAVVAYGQVASGRNWNTKPIGAYVKGHFLSWFTEPPSDKHIELLFIPVLQHHKLRESSSEGYREVARAQARLREMDFGVVIDRLRLTELMAVSKVGGRYDEAEYMSHEAEAEAWVSEALAYASESCS</sequence>
<comment type="caution">
    <text evidence="1">The sequence shown here is derived from an EMBL/GenBank/DDBJ whole genome shotgun (WGS) entry which is preliminary data.</text>
</comment>
<keyword evidence="2" id="KW-1185">Reference proteome</keyword>
<evidence type="ECO:0000313" key="1">
    <source>
        <dbReference type="EMBL" id="EFG48692.1"/>
    </source>
</evidence>
<reference evidence="1 2" key="1">
    <citation type="submission" date="2010-04" db="EMBL/GenBank/DDBJ databases">
        <authorList>
            <person name="Qin X."/>
            <person name="Bachman B."/>
            <person name="Battles P."/>
            <person name="Bell A."/>
            <person name="Bess C."/>
            <person name="Bickham C."/>
            <person name="Chaboub L."/>
            <person name="Chen D."/>
            <person name="Coyle M."/>
            <person name="Deiros D.R."/>
            <person name="Dinh H."/>
            <person name="Forbes L."/>
            <person name="Fowler G."/>
            <person name="Francisco L."/>
            <person name="Fu Q."/>
            <person name="Gubbala S."/>
            <person name="Hale W."/>
            <person name="Han Y."/>
            <person name="Hemphill L."/>
            <person name="Highlander S.K."/>
            <person name="Hirani K."/>
            <person name="Hogues M."/>
            <person name="Jackson L."/>
            <person name="Jakkamsetti A."/>
            <person name="Javaid M."/>
            <person name="Jiang H."/>
            <person name="Korchina V."/>
            <person name="Kovar C."/>
            <person name="Lara F."/>
            <person name="Lee S."/>
            <person name="Mata R."/>
            <person name="Mathew T."/>
            <person name="Moen C."/>
            <person name="Morales K."/>
            <person name="Munidasa M."/>
            <person name="Nazareth L."/>
            <person name="Ngo R."/>
            <person name="Nguyen L."/>
            <person name="Okwuonu G."/>
            <person name="Ongeri F."/>
            <person name="Patil S."/>
            <person name="Petrosino J."/>
            <person name="Pham C."/>
            <person name="Pham P."/>
            <person name="Pu L.-L."/>
            <person name="Puazo M."/>
            <person name="Raj R."/>
            <person name="Reid J."/>
            <person name="Rouhana J."/>
            <person name="Saada N."/>
            <person name="Shang Y."/>
            <person name="Simmons D."/>
            <person name="Thornton R."/>
            <person name="Warren J."/>
            <person name="Weissenberger G."/>
            <person name="Zhang J."/>
            <person name="Zhang L."/>
            <person name="Zhou C."/>
            <person name="Zhu D."/>
            <person name="Muzny D."/>
            <person name="Worley K."/>
            <person name="Gibbs R."/>
        </authorList>
    </citation>
    <scope>NUCLEOTIDE SEQUENCE [LARGE SCALE GENOMIC DNA]</scope>
    <source>
        <strain evidence="1 2">ATCC 49030</strain>
    </source>
</reference>
<dbReference type="AlphaFoldDB" id="D4YJD6"/>
<dbReference type="Proteomes" id="UP000005714">
    <property type="component" value="Unassembled WGS sequence"/>
</dbReference>
<proteinExistence type="predicted"/>
<evidence type="ECO:0000313" key="2">
    <source>
        <dbReference type="Proteomes" id="UP000005714"/>
    </source>
</evidence>
<organism evidence="1 2">
    <name type="scientific">Brevibacterium mcbrellneri ATCC 49030</name>
    <dbReference type="NCBI Taxonomy" id="585530"/>
    <lineage>
        <taxon>Bacteria</taxon>
        <taxon>Bacillati</taxon>
        <taxon>Actinomycetota</taxon>
        <taxon>Actinomycetes</taxon>
        <taxon>Micrococcales</taxon>
        <taxon>Brevibacteriaceae</taxon>
        <taxon>Brevibacterium</taxon>
    </lineage>
</organism>
<dbReference type="eggNOG" id="ENOG50335E6">
    <property type="taxonomic scope" value="Bacteria"/>
</dbReference>
<dbReference type="STRING" id="585530.HMPREF0183_0046"/>
<name>D4YJD6_9MICO</name>
<accession>D4YJD6</accession>
<protein>
    <submittedName>
        <fullName evidence="1">Uncharacterized protein</fullName>
    </submittedName>
</protein>
<gene>
    <name evidence="1" type="ORF">HMPREF0183_0046</name>
</gene>